<evidence type="ECO:0008006" key="3">
    <source>
        <dbReference type="Google" id="ProtNLM"/>
    </source>
</evidence>
<dbReference type="GO" id="GO:0006629">
    <property type="term" value="P:lipid metabolic process"/>
    <property type="evidence" value="ECO:0007669"/>
    <property type="project" value="InterPro"/>
</dbReference>
<dbReference type="GO" id="GO:0008081">
    <property type="term" value="F:phosphoric diester hydrolase activity"/>
    <property type="evidence" value="ECO:0007669"/>
    <property type="project" value="InterPro"/>
</dbReference>
<organism evidence="1 2">
    <name type="scientific">Spirosoma aureum</name>
    <dbReference type="NCBI Taxonomy" id="2692134"/>
    <lineage>
        <taxon>Bacteria</taxon>
        <taxon>Pseudomonadati</taxon>
        <taxon>Bacteroidota</taxon>
        <taxon>Cytophagia</taxon>
        <taxon>Cytophagales</taxon>
        <taxon>Cytophagaceae</taxon>
        <taxon>Spirosoma</taxon>
    </lineage>
</organism>
<dbReference type="CDD" id="cd08589">
    <property type="entry name" value="PI-PLCc_SaPLC1_like"/>
    <property type="match status" value="1"/>
</dbReference>
<dbReference type="Gene3D" id="3.20.20.190">
    <property type="entry name" value="Phosphatidylinositol (PI) phosphodiesterase"/>
    <property type="match status" value="1"/>
</dbReference>
<reference evidence="1 2" key="1">
    <citation type="submission" date="2020-03" db="EMBL/GenBank/DDBJ databases">
        <authorList>
            <person name="Kim M.K."/>
        </authorList>
    </citation>
    <scope>NUCLEOTIDE SEQUENCE [LARGE SCALE GENOMIC DNA]</scope>
    <source>
        <strain evidence="1 2">BT328</strain>
    </source>
</reference>
<evidence type="ECO:0000313" key="1">
    <source>
        <dbReference type="EMBL" id="QIP12480.1"/>
    </source>
</evidence>
<accession>A0A6G9AJ50</accession>
<dbReference type="KEGG" id="spib:G8759_07505"/>
<dbReference type="AlphaFoldDB" id="A0A6G9AJ50"/>
<dbReference type="EMBL" id="CP050063">
    <property type="protein sequence ID" value="QIP12480.1"/>
    <property type="molecule type" value="Genomic_DNA"/>
</dbReference>
<dbReference type="Pfam" id="PF16670">
    <property type="entry name" value="PI-PLC-C1"/>
    <property type="match status" value="1"/>
</dbReference>
<name>A0A6G9AJ50_9BACT</name>
<proteinExistence type="predicted"/>
<evidence type="ECO:0000313" key="2">
    <source>
        <dbReference type="Proteomes" id="UP000501802"/>
    </source>
</evidence>
<gene>
    <name evidence="1" type="ORF">G8759_07505</name>
</gene>
<dbReference type="InterPro" id="IPR032075">
    <property type="entry name" value="PI-PLC-C1"/>
</dbReference>
<dbReference type="Proteomes" id="UP000501802">
    <property type="component" value="Chromosome"/>
</dbReference>
<protein>
    <recommendedName>
        <fullName evidence="3">Phosphoinositide phospholipase C, Ca2+-dependent</fullName>
    </recommendedName>
</protein>
<sequence length="356" mass="39925">MKRLSFVSLLIVLPAFISIDLDRLPINKIQVIGSHNSYKQAIDPALLRTLKQVDSSMVKSIDYSHIGLSDQLSMGLQNLEIDIYADVNGGKYAHPKGLDWAGKDAQTTPYDLQGVMKEPGFKVFHIQEIDFRSNCLTFKNCLQELKSWSDAHKGHYPVFITMNAKDEPINRPGFAVPEKFTAEVYDQLDKVIVETLGKQYLITPDDVRGSAETLEKAVLAGKWPTVAAAKGKFMFVLDETGAKRTTYIEGHPSLKGRVLFTNSEPGTPEAAFVIRNNPINELAAIQDLVKKGYLVRTRADADTKQARQNDRQMFEAASKSGAQIITTDYYIKSKHFNSEYVISFEDGKYIKRNPLL</sequence>
<dbReference type="InterPro" id="IPR017946">
    <property type="entry name" value="PLC-like_Pdiesterase_TIM-brl"/>
</dbReference>
<dbReference type="RefSeq" id="WP_167206652.1">
    <property type="nucleotide sequence ID" value="NZ_CP050063.1"/>
</dbReference>
<dbReference type="SUPFAM" id="SSF51695">
    <property type="entry name" value="PLC-like phosphodiesterases"/>
    <property type="match status" value="1"/>
</dbReference>
<keyword evidence="2" id="KW-1185">Reference proteome</keyword>